<dbReference type="KEGG" id="thei:K1720_08960"/>
<organism evidence="1 2">
    <name type="scientific">Thermococcus argininiproducens</name>
    <dbReference type="NCBI Taxonomy" id="2866384"/>
    <lineage>
        <taxon>Archaea</taxon>
        <taxon>Methanobacteriati</taxon>
        <taxon>Methanobacteriota</taxon>
        <taxon>Thermococci</taxon>
        <taxon>Thermococcales</taxon>
        <taxon>Thermococcaceae</taxon>
        <taxon>Thermococcus</taxon>
    </lineage>
</organism>
<keyword evidence="2" id="KW-1185">Reference proteome</keyword>
<dbReference type="RefSeq" id="WP_251950677.1">
    <property type="nucleotide sequence ID" value="NZ_CP080572.1"/>
</dbReference>
<evidence type="ECO:0000313" key="1">
    <source>
        <dbReference type="EMBL" id="USH00973.1"/>
    </source>
</evidence>
<name>A0A9E7SEI8_9EURY</name>
<protein>
    <recommendedName>
        <fullName evidence="3">Tetratricopeptide repeat protein</fullName>
    </recommendedName>
</protein>
<dbReference type="EMBL" id="CP080572">
    <property type="protein sequence ID" value="USH00973.1"/>
    <property type="molecule type" value="Genomic_DNA"/>
</dbReference>
<dbReference type="InterPro" id="IPR011990">
    <property type="entry name" value="TPR-like_helical_dom_sf"/>
</dbReference>
<gene>
    <name evidence="1" type="ORF">K1720_08960</name>
</gene>
<dbReference type="Gene3D" id="1.25.40.10">
    <property type="entry name" value="Tetratricopeptide repeat domain"/>
    <property type="match status" value="1"/>
</dbReference>
<accession>A0A9E7SEI8</accession>
<dbReference type="AlphaFoldDB" id="A0A9E7SEI8"/>
<evidence type="ECO:0000313" key="2">
    <source>
        <dbReference type="Proteomes" id="UP001056425"/>
    </source>
</evidence>
<sequence>MVKIEDIVYLVKNKRYEEALELVRQLKDNLEKVLALSSMAREAFYTDPTVTYSFLEDAEYFSEKIKDKREKAIALADIASVYFLAGDVDYSMSLFEDAIKETEKIKNPEIRIKPLEEIAYYMGISGLVELSFELFERIFDIIVNLKINYVKKTEYLLDLGDMMERVGDRLPSQEAITFYERAHDLFEKLHVPAKAATVEKKLDLAKTLTTVGLPEIRNAVREGKYVYATKLVIRKFDEEKMIIGLLEIALWMKKNETLGYNQIVDSALKYLNKITFSPNLLKYIVRLLINLERFEKALKLSVKIEDTYVRSEIMREISIGMLKSGEIEGALKLAEMIPDEDTRLSTLIELKKMIKY</sequence>
<dbReference type="GeneID" id="72778474"/>
<reference evidence="1 2" key="1">
    <citation type="submission" date="2021-08" db="EMBL/GenBank/DDBJ databases">
        <title>Thermococcus onnuriiensis IOH2.</title>
        <authorList>
            <person name="Park Y.-J."/>
        </authorList>
    </citation>
    <scope>NUCLEOTIDE SEQUENCE [LARGE SCALE GENOMIC DNA]</scope>
    <source>
        <strain evidence="1 2">IOH2</strain>
    </source>
</reference>
<dbReference type="Proteomes" id="UP001056425">
    <property type="component" value="Chromosome"/>
</dbReference>
<evidence type="ECO:0008006" key="3">
    <source>
        <dbReference type="Google" id="ProtNLM"/>
    </source>
</evidence>
<proteinExistence type="predicted"/>
<dbReference type="SUPFAM" id="SSF48452">
    <property type="entry name" value="TPR-like"/>
    <property type="match status" value="1"/>
</dbReference>